<gene>
    <name evidence="6" type="ORF">ENL70_04115</name>
</gene>
<evidence type="ECO:0000256" key="3">
    <source>
        <dbReference type="PIRSR" id="PIRSR000103-1"/>
    </source>
</evidence>
<feature type="domain" description="3-hydroxyisobutyrate dehydrogenase-like NAD-binding" evidence="5">
    <location>
        <begin position="167"/>
        <end position="282"/>
    </location>
</feature>
<name>A0A7C5PQG3_9BACT</name>
<evidence type="ECO:0000256" key="2">
    <source>
        <dbReference type="ARBA" id="ARBA00023027"/>
    </source>
</evidence>
<feature type="domain" description="6-phosphogluconate dehydrogenase NADP-binding" evidence="4">
    <location>
        <begin position="2"/>
        <end position="161"/>
    </location>
</feature>
<keyword evidence="2" id="KW-0520">NAD</keyword>
<dbReference type="SUPFAM" id="SSF48179">
    <property type="entry name" value="6-phosphogluconate dehydrogenase C-terminal domain-like"/>
    <property type="match status" value="1"/>
</dbReference>
<feature type="active site" evidence="3">
    <location>
        <position position="170"/>
    </location>
</feature>
<dbReference type="AlphaFoldDB" id="A0A7C5PQG3"/>
<reference evidence="6" key="1">
    <citation type="journal article" date="2020" name="mSystems">
        <title>Genome- and Community-Level Interaction Insights into Carbon Utilization and Element Cycling Functions of Hydrothermarchaeota in Hydrothermal Sediment.</title>
        <authorList>
            <person name="Zhou Z."/>
            <person name="Liu Y."/>
            <person name="Xu W."/>
            <person name="Pan J."/>
            <person name="Luo Z.H."/>
            <person name="Li M."/>
        </authorList>
    </citation>
    <scope>NUCLEOTIDE SEQUENCE [LARGE SCALE GENOMIC DNA]</scope>
    <source>
        <strain evidence="6">SpSt-1019</strain>
    </source>
</reference>
<comment type="caution">
    <text evidence="6">The sequence shown here is derived from an EMBL/GenBank/DDBJ whole genome shotgun (WGS) entry which is preliminary data.</text>
</comment>
<sequence>MKIGFIGLGIMGSGMANNLLKSGFDMYVYNRTREKAKEIESNGAKFCSTPKELAEKSDLVFIMLTDVGACKAVSEGKDGFLEALGKGKIVANFSTVHPNYSLELCGLVKERGALFLETPVLGSKIPAQKGELVILAAGDKEAFEKCTSAFEKISKKVMYLGDVPKASYIKVVNNEAFATSLTAYLEGLAFARKIGLDPEMVFNILNSGALANPYFEFKIKKVLANDFETHFSFENMKKDLGYAVSVADEFKCYCPTLAAVNEVFKKGLKKHAKEDMSAIFKVFDE</sequence>
<dbReference type="GO" id="GO:0050661">
    <property type="term" value="F:NADP binding"/>
    <property type="evidence" value="ECO:0007669"/>
    <property type="project" value="InterPro"/>
</dbReference>
<evidence type="ECO:0000259" key="5">
    <source>
        <dbReference type="Pfam" id="PF14833"/>
    </source>
</evidence>
<dbReference type="InterPro" id="IPR036291">
    <property type="entry name" value="NAD(P)-bd_dom_sf"/>
</dbReference>
<dbReference type="InterPro" id="IPR015815">
    <property type="entry name" value="HIBADH-related"/>
</dbReference>
<dbReference type="GO" id="GO:0016054">
    <property type="term" value="P:organic acid catabolic process"/>
    <property type="evidence" value="ECO:0007669"/>
    <property type="project" value="UniProtKB-ARBA"/>
</dbReference>
<keyword evidence="1" id="KW-0560">Oxidoreductase</keyword>
<dbReference type="SUPFAM" id="SSF51735">
    <property type="entry name" value="NAD(P)-binding Rossmann-fold domains"/>
    <property type="match status" value="1"/>
</dbReference>
<dbReference type="Pfam" id="PF14833">
    <property type="entry name" value="NAD_binding_11"/>
    <property type="match status" value="1"/>
</dbReference>
<dbReference type="EMBL" id="DRUY01000138">
    <property type="protein sequence ID" value="HHI65714.1"/>
    <property type="molecule type" value="Genomic_DNA"/>
</dbReference>
<dbReference type="Gene3D" id="3.40.50.720">
    <property type="entry name" value="NAD(P)-binding Rossmann-like Domain"/>
    <property type="match status" value="1"/>
</dbReference>
<dbReference type="Gene3D" id="1.10.1040.10">
    <property type="entry name" value="N-(1-d-carboxylethyl)-l-norvaline Dehydrogenase, domain 2"/>
    <property type="match status" value="1"/>
</dbReference>
<accession>A0A7C5PQG3</accession>
<evidence type="ECO:0000256" key="1">
    <source>
        <dbReference type="ARBA" id="ARBA00023002"/>
    </source>
</evidence>
<dbReference type="PIRSF" id="PIRSF000103">
    <property type="entry name" value="HIBADH"/>
    <property type="match status" value="1"/>
</dbReference>
<dbReference type="Pfam" id="PF03446">
    <property type="entry name" value="NAD_binding_2"/>
    <property type="match status" value="1"/>
</dbReference>
<dbReference type="InterPro" id="IPR013328">
    <property type="entry name" value="6PGD_dom2"/>
</dbReference>
<dbReference type="PROSITE" id="PS00895">
    <property type="entry name" value="3_HYDROXYISOBUT_DH"/>
    <property type="match status" value="1"/>
</dbReference>
<dbReference type="GO" id="GO:0051287">
    <property type="term" value="F:NAD binding"/>
    <property type="evidence" value="ECO:0007669"/>
    <property type="project" value="InterPro"/>
</dbReference>
<dbReference type="PANTHER" id="PTHR43580">
    <property type="entry name" value="OXIDOREDUCTASE GLYR1-RELATED"/>
    <property type="match status" value="1"/>
</dbReference>
<protein>
    <submittedName>
        <fullName evidence="6">NAD(P)-dependent oxidoreductase</fullName>
    </submittedName>
</protein>
<dbReference type="GO" id="GO:0016491">
    <property type="term" value="F:oxidoreductase activity"/>
    <property type="evidence" value="ECO:0007669"/>
    <property type="project" value="UniProtKB-KW"/>
</dbReference>
<dbReference type="InterPro" id="IPR002204">
    <property type="entry name" value="3-OH-isobutyrate_DH-rel_CS"/>
</dbReference>
<dbReference type="InterPro" id="IPR006115">
    <property type="entry name" value="6PGDH_NADP-bd"/>
</dbReference>
<proteinExistence type="predicted"/>
<dbReference type="PANTHER" id="PTHR43580:SF2">
    <property type="entry name" value="CYTOKINE-LIKE NUCLEAR FACTOR N-PAC"/>
    <property type="match status" value="1"/>
</dbReference>
<dbReference type="InterPro" id="IPR008927">
    <property type="entry name" value="6-PGluconate_DH-like_C_sf"/>
</dbReference>
<evidence type="ECO:0000259" key="4">
    <source>
        <dbReference type="Pfam" id="PF03446"/>
    </source>
</evidence>
<dbReference type="InterPro" id="IPR051265">
    <property type="entry name" value="HIBADH-related_NP60_sf"/>
</dbReference>
<evidence type="ECO:0000313" key="6">
    <source>
        <dbReference type="EMBL" id="HHI65714.1"/>
    </source>
</evidence>
<organism evidence="6">
    <name type="scientific">Thermodesulfobium narugense</name>
    <dbReference type="NCBI Taxonomy" id="184064"/>
    <lineage>
        <taxon>Bacteria</taxon>
        <taxon>Pseudomonadati</taxon>
        <taxon>Thermodesulfobiota</taxon>
        <taxon>Thermodesulfobiia</taxon>
        <taxon>Thermodesulfobiales</taxon>
        <taxon>Thermodesulfobiaceae</taxon>
        <taxon>Thermodesulfobium</taxon>
    </lineage>
</organism>
<dbReference type="InterPro" id="IPR029154">
    <property type="entry name" value="HIBADH-like_NADP-bd"/>
</dbReference>